<dbReference type="GO" id="GO:0005789">
    <property type="term" value="C:endoplasmic reticulum membrane"/>
    <property type="evidence" value="ECO:0007669"/>
    <property type="project" value="TreeGrafter"/>
</dbReference>
<comment type="similarity">
    <text evidence="2 13">Belongs to the ERG4/ERG24 family.</text>
</comment>
<dbReference type="RefSeq" id="XP_033384748.1">
    <property type="nucleotide sequence ID" value="XM_033525121.1"/>
</dbReference>
<feature type="transmembrane region" description="Helical" evidence="13">
    <location>
        <begin position="323"/>
        <end position="342"/>
    </location>
</feature>
<dbReference type="Proteomes" id="UP000799778">
    <property type="component" value="Unassembled WGS sequence"/>
</dbReference>
<dbReference type="PROSITE" id="PS01018">
    <property type="entry name" value="STEROL_REDUCT_2"/>
    <property type="match status" value="1"/>
</dbReference>
<keyword evidence="8 13" id="KW-0756">Sterol biosynthesis</keyword>
<dbReference type="OrthoDB" id="10262235at2759"/>
<accession>A0A6A5XU18</accession>
<name>A0A6A5XU18_9PLEO</name>
<keyword evidence="5 13" id="KW-0752">Steroid biosynthesis</keyword>
<dbReference type="GO" id="GO:0050613">
    <property type="term" value="F:Delta14-sterol reductase activity"/>
    <property type="evidence" value="ECO:0007669"/>
    <property type="project" value="TreeGrafter"/>
</dbReference>
<evidence type="ECO:0000256" key="6">
    <source>
        <dbReference type="ARBA" id="ARBA00022989"/>
    </source>
</evidence>
<keyword evidence="9 13" id="KW-0443">Lipid metabolism</keyword>
<evidence type="ECO:0000313" key="15">
    <source>
        <dbReference type="Proteomes" id="UP000799778"/>
    </source>
</evidence>
<keyword evidence="4 13" id="KW-0812">Transmembrane</keyword>
<sequence length="495" mass="56045">MAPKSKVSQSAKATEEPHGYEFFGPPGAALISFGLPLFCYVLTFFCNDVSGCPAPSLLHPSTLTLERLKEEVAWPGISGLLSTQAFLATLGYYLLNLALYAFLPAEEPEGTELKTGGRLKYRLNAWGSAIFTMVILAAGTAVEGADFVVWRFISDNYLGLLTSNILVAYFFAFFVYIRSFSVKHPKDPHMRELAAGGHTGNMLYDWFIGRELNPRVTLPIFGEVDIKAWCEVRPGLLGWVILDLAFVMQQYRNFGKVTDSILLVTIAQAVYVFDCLYMESAILTTIDIINDGFGTMLSFGDLVWVPFTYSIQARYLATYPVELGWTGIAGVLAVQGVGYYIFRSVNNEKNRFRTNPEDPRVKHLKYIETASGSKLLITGWWGTARHINYLGDWFMSWSYCLPTAIAGYLIQDAKQHPIKATASDAAFFQNSYGKYAIPGEAKGWGTFFTYFFMLYFAILLIHRERRDEEKCRRKYGKDWERYCELVPYRIVPYIY</sequence>
<evidence type="ECO:0000256" key="10">
    <source>
        <dbReference type="ARBA" id="ARBA00023136"/>
    </source>
</evidence>
<dbReference type="InterPro" id="IPR018083">
    <property type="entry name" value="Sterol_reductase_CS"/>
</dbReference>
<reference evidence="14" key="1">
    <citation type="journal article" date="2020" name="Stud. Mycol.">
        <title>101 Dothideomycetes genomes: a test case for predicting lifestyles and emergence of pathogens.</title>
        <authorList>
            <person name="Haridas S."/>
            <person name="Albert R."/>
            <person name="Binder M."/>
            <person name="Bloem J."/>
            <person name="Labutti K."/>
            <person name="Salamov A."/>
            <person name="Andreopoulos B."/>
            <person name="Baker S."/>
            <person name="Barry K."/>
            <person name="Bills G."/>
            <person name="Bluhm B."/>
            <person name="Cannon C."/>
            <person name="Castanera R."/>
            <person name="Culley D."/>
            <person name="Daum C."/>
            <person name="Ezra D."/>
            <person name="Gonzalez J."/>
            <person name="Henrissat B."/>
            <person name="Kuo A."/>
            <person name="Liang C."/>
            <person name="Lipzen A."/>
            <person name="Lutzoni F."/>
            <person name="Magnuson J."/>
            <person name="Mondo S."/>
            <person name="Nolan M."/>
            <person name="Ohm R."/>
            <person name="Pangilinan J."/>
            <person name="Park H.-J."/>
            <person name="Ramirez L."/>
            <person name="Alfaro M."/>
            <person name="Sun H."/>
            <person name="Tritt A."/>
            <person name="Yoshinaga Y."/>
            <person name="Zwiers L.-H."/>
            <person name="Turgeon B."/>
            <person name="Goodwin S."/>
            <person name="Spatafora J."/>
            <person name="Crous P."/>
            <person name="Grigoriev I."/>
        </authorList>
    </citation>
    <scope>NUCLEOTIDE SEQUENCE</scope>
    <source>
        <strain evidence="14">CBS 175.79</strain>
    </source>
</reference>
<evidence type="ECO:0000256" key="11">
    <source>
        <dbReference type="ARBA" id="ARBA00023166"/>
    </source>
</evidence>
<dbReference type="InterPro" id="IPR001171">
    <property type="entry name" value="ERG24_DHCR-like"/>
</dbReference>
<dbReference type="AlphaFoldDB" id="A0A6A5XU18"/>
<keyword evidence="12 13" id="KW-0753">Steroid metabolism</keyword>
<evidence type="ECO:0000256" key="1">
    <source>
        <dbReference type="ARBA" id="ARBA00004141"/>
    </source>
</evidence>
<feature type="transmembrane region" description="Helical" evidence="13">
    <location>
        <begin position="444"/>
        <end position="462"/>
    </location>
</feature>
<keyword evidence="3 13" id="KW-0444">Lipid biosynthesis</keyword>
<organism evidence="14 15">
    <name type="scientific">Aaosphaeria arxii CBS 175.79</name>
    <dbReference type="NCBI Taxonomy" id="1450172"/>
    <lineage>
        <taxon>Eukaryota</taxon>
        <taxon>Fungi</taxon>
        <taxon>Dikarya</taxon>
        <taxon>Ascomycota</taxon>
        <taxon>Pezizomycotina</taxon>
        <taxon>Dothideomycetes</taxon>
        <taxon>Pleosporomycetidae</taxon>
        <taxon>Pleosporales</taxon>
        <taxon>Pleosporales incertae sedis</taxon>
        <taxon>Aaosphaeria</taxon>
    </lineage>
</organism>
<keyword evidence="6 13" id="KW-1133">Transmembrane helix</keyword>
<dbReference type="PANTHER" id="PTHR21257">
    <property type="entry name" value="DELTA(14)-STEROL REDUCTASE"/>
    <property type="match status" value="1"/>
</dbReference>
<keyword evidence="7 13" id="KW-0560">Oxidoreductase</keyword>
<evidence type="ECO:0000256" key="12">
    <source>
        <dbReference type="ARBA" id="ARBA00023221"/>
    </source>
</evidence>
<evidence type="ECO:0000256" key="3">
    <source>
        <dbReference type="ARBA" id="ARBA00022516"/>
    </source>
</evidence>
<feature type="transmembrane region" description="Helical" evidence="13">
    <location>
        <begin position="261"/>
        <end position="286"/>
    </location>
</feature>
<dbReference type="EMBL" id="ML978069">
    <property type="protein sequence ID" value="KAF2016409.1"/>
    <property type="molecule type" value="Genomic_DNA"/>
</dbReference>
<evidence type="ECO:0000256" key="13">
    <source>
        <dbReference type="RuleBase" id="RU369120"/>
    </source>
</evidence>
<dbReference type="GeneID" id="54282518"/>
<gene>
    <name evidence="14" type="ORF">BU24DRAFT_391702</name>
</gene>
<proteinExistence type="inferred from homology"/>
<protein>
    <recommendedName>
        <fullName evidence="13">Delta(14)-sterol reductase</fullName>
    </recommendedName>
    <alternativeName>
        <fullName evidence="13">C-14 sterol reductase</fullName>
    </alternativeName>
    <alternativeName>
        <fullName evidence="13">Sterol C14-reductase</fullName>
    </alternativeName>
</protein>
<keyword evidence="15" id="KW-1185">Reference proteome</keyword>
<feature type="transmembrane region" description="Helical" evidence="13">
    <location>
        <begin position="123"/>
        <end position="142"/>
    </location>
</feature>
<keyword evidence="10 13" id="KW-0472">Membrane</keyword>
<evidence type="ECO:0000256" key="4">
    <source>
        <dbReference type="ARBA" id="ARBA00022692"/>
    </source>
</evidence>
<evidence type="ECO:0000256" key="8">
    <source>
        <dbReference type="ARBA" id="ARBA00023011"/>
    </source>
</evidence>
<evidence type="ECO:0000256" key="2">
    <source>
        <dbReference type="ARBA" id="ARBA00005402"/>
    </source>
</evidence>
<dbReference type="Gene3D" id="1.20.120.1630">
    <property type="match status" value="1"/>
</dbReference>
<feature type="transmembrane region" description="Helical" evidence="13">
    <location>
        <begin position="157"/>
        <end position="177"/>
    </location>
</feature>
<dbReference type="PANTHER" id="PTHR21257:SF52">
    <property type="entry name" value="DELTA(14)-STEROL REDUCTASE TM7SF2"/>
    <property type="match status" value="1"/>
</dbReference>
<evidence type="ECO:0000256" key="7">
    <source>
        <dbReference type="ARBA" id="ARBA00023002"/>
    </source>
</evidence>
<dbReference type="GO" id="GO:0006696">
    <property type="term" value="P:ergosterol biosynthetic process"/>
    <property type="evidence" value="ECO:0007669"/>
    <property type="project" value="TreeGrafter"/>
</dbReference>
<evidence type="ECO:0000256" key="9">
    <source>
        <dbReference type="ARBA" id="ARBA00023098"/>
    </source>
</evidence>
<dbReference type="Pfam" id="PF01222">
    <property type="entry name" value="ERG4_ERG24"/>
    <property type="match status" value="1"/>
</dbReference>
<comment type="caution">
    <text evidence="13">Lacks conserved residue(s) required for the propagation of feature annotation.</text>
</comment>
<comment type="subcellular location">
    <subcellularLocation>
        <location evidence="1">Membrane</location>
        <topology evidence="1">Multi-pass membrane protein</topology>
    </subcellularLocation>
</comment>
<evidence type="ECO:0000313" key="14">
    <source>
        <dbReference type="EMBL" id="KAF2016409.1"/>
    </source>
</evidence>
<dbReference type="PROSITE" id="PS01017">
    <property type="entry name" value="STEROL_REDUCT_1"/>
    <property type="match status" value="1"/>
</dbReference>
<keyword evidence="11 13" id="KW-1207">Sterol metabolism</keyword>
<feature type="transmembrane region" description="Helical" evidence="13">
    <location>
        <begin position="85"/>
        <end position="103"/>
    </location>
</feature>
<evidence type="ECO:0000256" key="5">
    <source>
        <dbReference type="ARBA" id="ARBA00022955"/>
    </source>
</evidence>